<dbReference type="HOGENOM" id="CLU_067069_0_0_11"/>
<evidence type="ECO:0000256" key="3">
    <source>
        <dbReference type="ARBA" id="ARBA00011738"/>
    </source>
</evidence>
<dbReference type="SUPFAM" id="SSF51366">
    <property type="entry name" value="Ribulose-phoshate binding barrel"/>
    <property type="match status" value="1"/>
</dbReference>
<evidence type="ECO:0000256" key="1">
    <source>
        <dbReference type="ARBA" id="ARBA00002356"/>
    </source>
</evidence>
<feature type="active site" description="Proton donor" evidence="9">
    <location>
        <position position="69"/>
    </location>
</feature>
<evidence type="ECO:0000313" key="14">
    <source>
        <dbReference type="Proteomes" id="UP000031121"/>
    </source>
</evidence>
<reference evidence="14" key="1">
    <citation type="submission" date="2014-08" db="EMBL/GenBank/DDBJ databases">
        <title>Coriobacteriaceae sp. complete genome.</title>
        <authorList>
            <person name="Looft T."/>
            <person name="Bayles D.O."/>
            <person name="Stanton T.B."/>
        </authorList>
    </citation>
    <scope>NUCLEOTIDE SEQUENCE [LARGE SCALE GENOMIC DNA]</scope>
    <source>
        <strain evidence="14">68-1-3</strain>
    </source>
</reference>
<feature type="binding site" evidence="9 11">
    <location>
        <position position="201"/>
    </location>
    <ligand>
        <name>substrate</name>
    </ligand>
</feature>
<feature type="binding site" evidence="9 11">
    <location>
        <position position="192"/>
    </location>
    <ligand>
        <name>substrate</name>
    </ligand>
</feature>
<dbReference type="NCBIfam" id="TIGR01740">
    <property type="entry name" value="pyrF"/>
    <property type="match status" value="1"/>
</dbReference>
<accession>A0A0A8B528</accession>
<dbReference type="GO" id="GO:0044205">
    <property type="term" value="P:'de novo' UMP biosynthetic process"/>
    <property type="evidence" value="ECO:0007669"/>
    <property type="project" value="UniProtKB-UniRule"/>
</dbReference>
<evidence type="ECO:0000256" key="5">
    <source>
        <dbReference type="ARBA" id="ARBA00022975"/>
    </source>
</evidence>
<comment type="subunit">
    <text evidence="3 9">Homodimer.</text>
</comment>
<dbReference type="InterPro" id="IPR014732">
    <property type="entry name" value="OMPdecase"/>
</dbReference>
<dbReference type="CDD" id="cd04725">
    <property type="entry name" value="OMP_decarboxylase_like"/>
    <property type="match status" value="1"/>
</dbReference>
<comment type="pathway">
    <text evidence="2 9">Pyrimidine metabolism; UMP biosynthesis via de novo pathway; UMP from orotate: step 2/2.</text>
</comment>
<dbReference type="HAMAP" id="MF_01200_B">
    <property type="entry name" value="OMPdecase_type1_B"/>
    <property type="match status" value="1"/>
</dbReference>
<name>A0A0A8B528_9ACTN</name>
<feature type="binding site" evidence="9 11">
    <location>
        <position position="19"/>
    </location>
    <ligand>
        <name>substrate</name>
    </ligand>
</feature>
<feature type="binding site" evidence="9 11">
    <location>
        <position position="40"/>
    </location>
    <ligand>
        <name>substrate</name>
    </ligand>
</feature>
<proteinExistence type="inferred from homology"/>
<evidence type="ECO:0000259" key="12">
    <source>
        <dbReference type="SMART" id="SM00934"/>
    </source>
</evidence>
<dbReference type="SMART" id="SM00934">
    <property type="entry name" value="OMPdecase"/>
    <property type="match status" value="1"/>
</dbReference>
<evidence type="ECO:0000256" key="9">
    <source>
        <dbReference type="HAMAP-Rule" id="MF_01200"/>
    </source>
</evidence>
<dbReference type="PANTHER" id="PTHR32119:SF2">
    <property type="entry name" value="OROTIDINE 5'-PHOSPHATE DECARBOXYLASE"/>
    <property type="match status" value="1"/>
</dbReference>
<reference evidence="13 14" key="2">
    <citation type="journal article" date="2015" name="Genome Announc.">
        <title>Complete Genome Sequence of Coriobacteriaceae Strain 68-1-3, a Novel Mucus-Degrading Isolate from the Swine Intestinal Tract.</title>
        <authorList>
            <person name="Looft T."/>
            <person name="Bayles D.O."/>
            <person name="Alt D.P."/>
            <person name="Stanton T.B."/>
        </authorList>
    </citation>
    <scope>NUCLEOTIDE SEQUENCE [LARGE SCALE GENOMIC DNA]</scope>
    <source>
        <strain evidence="13 14">68-1-3</strain>
    </source>
</reference>
<dbReference type="RefSeq" id="WP_039688880.1">
    <property type="nucleotide sequence ID" value="NZ_CP009302.1"/>
</dbReference>
<dbReference type="PANTHER" id="PTHR32119">
    <property type="entry name" value="OROTIDINE 5'-PHOSPHATE DECARBOXYLASE"/>
    <property type="match status" value="1"/>
</dbReference>
<feature type="binding site" evidence="9 11">
    <location>
        <position position="222"/>
    </location>
    <ligand>
        <name>substrate</name>
    </ligand>
</feature>
<organism evidence="13 14">
    <name type="scientific">Berryella intestinalis</name>
    <dbReference type="NCBI Taxonomy" id="1531429"/>
    <lineage>
        <taxon>Bacteria</taxon>
        <taxon>Bacillati</taxon>
        <taxon>Actinomycetota</taxon>
        <taxon>Coriobacteriia</taxon>
        <taxon>Eggerthellales</taxon>
        <taxon>Eggerthellaceae</taxon>
        <taxon>Berryella</taxon>
    </lineage>
</organism>
<evidence type="ECO:0000256" key="2">
    <source>
        <dbReference type="ARBA" id="ARBA00004861"/>
    </source>
</evidence>
<dbReference type="KEGG" id="cbac:JI75_03910"/>
<feature type="domain" description="Orotidine 5'-phosphate decarboxylase" evidence="12">
    <location>
        <begin position="13"/>
        <end position="237"/>
    </location>
</feature>
<dbReference type="InterPro" id="IPR013785">
    <property type="entry name" value="Aldolase_TIM"/>
</dbReference>
<sequence length="242" mass="25306">MLSIFDEIPARERVIVALDCSRDEALSLSEALRGHATWLKVGMTLYYSCGPSIVSELREKGFKVFLDLKLHDIPHQVRGAAEAAARSGADMLTMHVAGGPEMLEAGRAGAAAGSAERGEDGIVTLGITVLTSMDASALSSVGVPRAPEEQVALLADVAKQAGISGVVASPREAAALRSILGEYAYIVTPGVRPEGSEKGDQSRVSTPSEAFRAGASHIVVGRPITQAKDPVQAFERICGEIA</sequence>
<dbReference type="InterPro" id="IPR047596">
    <property type="entry name" value="OMPdecase_bac"/>
</dbReference>
<feature type="binding site" evidence="9 11">
    <location>
        <position position="221"/>
    </location>
    <ligand>
        <name>substrate</name>
    </ligand>
</feature>
<feature type="active site" description="For OMPdecase activity" evidence="10">
    <location>
        <position position="72"/>
    </location>
</feature>
<dbReference type="GO" id="GO:0004590">
    <property type="term" value="F:orotidine-5'-phosphate decarboxylase activity"/>
    <property type="evidence" value="ECO:0007669"/>
    <property type="project" value="UniProtKB-UniRule"/>
</dbReference>
<evidence type="ECO:0000256" key="7">
    <source>
        <dbReference type="ARBA" id="ARBA00049157"/>
    </source>
</evidence>
<keyword evidence="4 9" id="KW-0210">Decarboxylase</keyword>
<dbReference type="NCBIfam" id="NF001273">
    <property type="entry name" value="PRK00230.1"/>
    <property type="match status" value="1"/>
</dbReference>
<dbReference type="EC" id="4.1.1.23" evidence="9"/>
<dbReference type="GO" id="GO:0006207">
    <property type="term" value="P:'de novo' pyrimidine nucleobase biosynthetic process"/>
    <property type="evidence" value="ECO:0007669"/>
    <property type="project" value="InterPro"/>
</dbReference>
<evidence type="ECO:0000313" key="13">
    <source>
        <dbReference type="EMBL" id="AJC11938.1"/>
    </source>
</evidence>
<comment type="similarity">
    <text evidence="8 9">Belongs to the OMP decarboxylase family. Type 1 subfamily.</text>
</comment>
<dbReference type="STRING" id="1531429.JI75_03910"/>
<dbReference type="FunFam" id="3.20.20.70:FF:000015">
    <property type="entry name" value="Orotidine 5'-phosphate decarboxylase"/>
    <property type="match status" value="1"/>
</dbReference>
<dbReference type="UniPathway" id="UPA00070">
    <property type="reaction ID" value="UER00120"/>
</dbReference>
<dbReference type="Proteomes" id="UP000031121">
    <property type="component" value="Chromosome"/>
</dbReference>
<keyword evidence="5 9" id="KW-0665">Pyrimidine biosynthesis</keyword>
<dbReference type="InterPro" id="IPR001754">
    <property type="entry name" value="OMPdeCOase_dom"/>
</dbReference>
<dbReference type="Gene3D" id="3.20.20.70">
    <property type="entry name" value="Aldolase class I"/>
    <property type="match status" value="1"/>
</dbReference>
<keyword evidence="14" id="KW-1185">Reference proteome</keyword>
<evidence type="ECO:0000256" key="6">
    <source>
        <dbReference type="ARBA" id="ARBA00023239"/>
    </source>
</evidence>
<comment type="catalytic activity">
    <reaction evidence="7 9">
        <text>orotidine 5'-phosphate + H(+) = UMP + CO2</text>
        <dbReference type="Rhea" id="RHEA:11596"/>
        <dbReference type="ChEBI" id="CHEBI:15378"/>
        <dbReference type="ChEBI" id="CHEBI:16526"/>
        <dbReference type="ChEBI" id="CHEBI:57538"/>
        <dbReference type="ChEBI" id="CHEBI:57865"/>
        <dbReference type="EC" id="4.1.1.23"/>
    </reaction>
</comment>
<dbReference type="GO" id="GO:0005829">
    <property type="term" value="C:cytosol"/>
    <property type="evidence" value="ECO:0007669"/>
    <property type="project" value="TreeGrafter"/>
</dbReference>
<dbReference type="AlphaFoldDB" id="A0A0A8B528"/>
<dbReference type="InterPro" id="IPR011060">
    <property type="entry name" value="RibuloseP-bd_barrel"/>
</dbReference>
<evidence type="ECO:0000256" key="11">
    <source>
        <dbReference type="PIRSR" id="PIRSR614732-2"/>
    </source>
</evidence>
<feature type="binding site" evidence="9 11">
    <location>
        <position position="131"/>
    </location>
    <ligand>
        <name>substrate</name>
    </ligand>
</feature>
<gene>
    <name evidence="9" type="primary">pyrF</name>
    <name evidence="13" type="ORF">JI75_03910</name>
</gene>
<dbReference type="OrthoDB" id="9806203at2"/>
<evidence type="ECO:0000256" key="8">
    <source>
        <dbReference type="ARBA" id="ARBA00061012"/>
    </source>
</evidence>
<keyword evidence="6 9" id="KW-0456">Lyase</keyword>
<protein>
    <recommendedName>
        <fullName evidence="9">Orotidine 5'-phosphate decarboxylase</fullName>
        <ecNumber evidence="9">4.1.1.23</ecNumber>
    </recommendedName>
    <alternativeName>
        <fullName evidence="9">OMP decarboxylase</fullName>
        <shortName evidence="9">OMPDCase</shortName>
        <shortName evidence="9">OMPdecase</shortName>
    </alternativeName>
</protein>
<evidence type="ECO:0000256" key="4">
    <source>
        <dbReference type="ARBA" id="ARBA00022793"/>
    </source>
</evidence>
<feature type="binding site" evidence="9">
    <location>
        <begin position="67"/>
        <end position="76"/>
    </location>
    <ligand>
        <name>substrate</name>
    </ligand>
</feature>
<comment type="function">
    <text evidence="1 9">Catalyzes the decarboxylation of orotidine 5'-monophosphate (OMP) to uridine 5'-monophosphate (UMP).</text>
</comment>
<dbReference type="Pfam" id="PF00215">
    <property type="entry name" value="OMPdecase"/>
    <property type="match status" value="1"/>
</dbReference>
<dbReference type="EMBL" id="CP009302">
    <property type="protein sequence ID" value="AJC11938.1"/>
    <property type="molecule type" value="Genomic_DNA"/>
</dbReference>
<feature type="active site" description="For OMPdecase activity" evidence="10">
    <location>
        <position position="67"/>
    </location>
</feature>
<evidence type="ECO:0000256" key="10">
    <source>
        <dbReference type="PIRSR" id="PIRSR614732-1"/>
    </source>
</evidence>
<feature type="active site" description="For OMPdecase activity" evidence="10">
    <location>
        <position position="69"/>
    </location>
</feature>